<evidence type="ECO:0000256" key="2">
    <source>
        <dbReference type="ARBA" id="ARBA00022884"/>
    </source>
</evidence>
<comment type="similarity">
    <text evidence="5">Belongs to the bacterial ribosomal protein bL25 family. CTC subfamily.</text>
</comment>
<dbReference type="InterPro" id="IPR020930">
    <property type="entry name" value="Ribosomal_uL5_bac-type"/>
</dbReference>
<dbReference type="Pfam" id="PF01386">
    <property type="entry name" value="Ribosomal_L25p"/>
    <property type="match status" value="1"/>
</dbReference>
<comment type="subunit">
    <text evidence="5">Part of the 50S ribosomal subunit; part of the 5S rRNA/L5/L18/L25 subcomplex. Contacts the 5S rRNA. Binds to the 5S rRNA independently of L5 and L18.</text>
</comment>
<evidence type="ECO:0000313" key="9">
    <source>
        <dbReference type="EMBL" id="SIN92579.1"/>
    </source>
</evidence>
<dbReference type="CDD" id="cd00495">
    <property type="entry name" value="Ribosomal_L25_TL5_CTC"/>
    <property type="match status" value="1"/>
</dbReference>
<dbReference type="PANTHER" id="PTHR33284:SF1">
    <property type="entry name" value="RIBOSOMAL PROTEIN L25_GLN-TRNA SYNTHETASE, ANTI-CODON-BINDING DOMAIN-CONTAINING PROTEIN"/>
    <property type="match status" value="1"/>
</dbReference>
<feature type="region of interest" description="Disordered" evidence="6">
    <location>
        <begin position="1"/>
        <end position="24"/>
    </location>
</feature>
<dbReference type="Gene3D" id="2.170.120.20">
    <property type="entry name" value="Ribosomal protein L25, beta domain"/>
    <property type="match status" value="1"/>
</dbReference>
<evidence type="ECO:0000259" key="7">
    <source>
        <dbReference type="Pfam" id="PF01386"/>
    </source>
</evidence>
<proteinExistence type="inferred from homology"/>
<keyword evidence="3 5" id="KW-0689">Ribosomal protein</keyword>
<dbReference type="STRING" id="1123272.SAMN02745824_2322"/>
<dbReference type="AlphaFoldDB" id="A0A1N6FBD7"/>
<sequence length="229" mass="24542">MSDQLTLSAEPRERAGKGASRALRREGRVPAVIYGDKKEPQPIHVEEKELTKLLGTGHFMNSLVQVEVGGTKTRTLPKDVAFDPVTDRAIHVDFFRLAKGAKVQVNIPVVFVNEEESPGLKRGGVLNVVRYELDLMCDADLIPDQIEIDVTGLEIGDSIHLSDITLPEGSESSITDRDFTIAGVAAPSALKSSEDEAEDGEGEEGEEGEEGAEGEAAEGEGGEEGDSED</sequence>
<evidence type="ECO:0000256" key="4">
    <source>
        <dbReference type="ARBA" id="ARBA00023274"/>
    </source>
</evidence>
<dbReference type="EMBL" id="FSQW01000002">
    <property type="protein sequence ID" value="SIN92579.1"/>
    <property type="molecule type" value="Genomic_DNA"/>
</dbReference>
<feature type="region of interest" description="Disordered" evidence="6">
    <location>
        <begin position="185"/>
        <end position="229"/>
    </location>
</feature>
<dbReference type="NCBIfam" id="NF004128">
    <property type="entry name" value="PRK05618.1-2"/>
    <property type="match status" value="1"/>
</dbReference>
<dbReference type="InterPro" id="IPR037121">
    <property type="entry name" value="Ribosomal_bL25_C"/>
</dbReference>
<dbReference type="Gene3D" id="2.40.240.10">
    <property type="entry name" value="Ribosomal Protein L25, Chain P"/>
    <property type="match status" value="1"/>
</dbReference>
<dbReference type="HAMAP" id="MF_01334">
    <property type="entry name" value="Ribosomal_bL25_CTC"/>
    <property type="match status" value="1"/>
</dbReference>
<dbReference type="InterPro" id="IPR001021">
    <property type="entry name" value="Ribosomal_bL25_long"/>
</dbReference>
<dbReference type="SUPFAM" id="SSF50715">
    <property type="entry name" value="Ribosomal protein L25-like"/>
    <property type="match status" value="1"/>
</dbReference>
<keyword evidence="10" id="KW-1185">Reference proteome</keyword>
<dbReference type="InterPro" id="IPR020057">
    <property type="entry name" value="Ribosomal_bL25_b-dom"/>
</dbReference>
<keyword evidence="2 5" id="KW-0694">RNA-binding</keyword>
<dbReference type="RefSeq" id="WP_074205366.1">
    <property type="nucleotide sequence ID" value="NZ_FSQW01000002.1"/>
</dbReference>
<evidence type="ECO:0000256" key="1">
    <source>
        <dbReference type="ARBA" id="ARBA00022730"/>
    </source>
</evidence>
<dbReference type="InterPro" id="IPR029751">
    <property type="entry name" value="Ribosomal_L25_dom"/>
</dbReference>
<dbReference type="OrthoDB" id="9806411at2"/>
<evidence type="ECO:0000256" key="5">
    <source>
        <dbReference type="HAMAP-Rule" id="MF_01334"/>
    </source>
</evidence>
<feature type="compositionally biased region" description="Acidic residues" evidence="6">
    <location>
        <begin position="195"/>
        <end position="229"/>
    </location>
</feature>
<evidence type="ECO:0000256" key="3">
    <source>
        <dbReference type="ARBA" id="ARBA00022980"/>
    </source>
</evidence>
<evidence type="ECO:0000313" key="10">
    <source>
        <dbReference type="Proteomes" id="UP000185192"/>
    </source>
</evidence>
<dbReference type="InterPro" id="IPR020056">
    <property type="entry name" value="Rbsml_bL25/Gln-tRNA_synth_N"/>
</dbReference>
<evidence type="ECO:0000259" key="8">
    <source>
        <dbReference type="Pfam" id="PF14693"/>
    </source>
</evidence>
<dbReference type="GO" id="GO:0008097">
    <property type="term" value="F:5S rRNA binding"/>
    <property type="evidence" value="ECO:0007669"/>
    <property type="project" value="InterPro"/>
</dbReference>
<feature type="domain" description="Large ribosomal subunit protein bL25 beta" evidence="8">
    <location>
        <begin position="102"/>
        <end position="187"/>
    </location>
</feature>
<keyword evidence="4 5" id="KW-0687">Ribonucleoprotein</keyword>
<evidence type="ECO:0000256" key="6">
    <source>
        <dbReference type="SAM" id="MobiDB-lite"/>
    </source>
</evidence>
<dbReference type="NCBIfam" id="TIGR00731">
    <property type="entry name" value="bL25_bact_ctc"/>
    <property type="match status" value="1"/>
</dbReference>
<name>A0A1N6FBD7_9SPHN</name>
<comment type="function">
    <text evidence="5">This is one of the proteins that binds to the 5S RNA in the ribosome where it forms part of the central protuberance.</text>
</comment>
<dbReference type="GO" id="GO:0003735">
    <property type="term" value="F:structural constituent of ribosome"/>
    <property type="evidence" value="ECO:0007669"/>
    <property type="project" value="InterPro"/>
</dbReference>
<gene>
    <name evidence="5" type="primary">rplY</name>
    <name evidence="5" type="synonym">ctc</name>
    <name evidence="9" type="ORF">SAMN02745824_2322</name>
</gene>
<dbReference type="Pfam" id="PF14693">
    <property type="entry name" value="Ribosomal_TL5_C"/>
    <property type="match status" value="1"/>
</dbReference>
<dbReference type="PANTHER" id="PTHR33284">
    <property type="entry name" value="RIBOSOMAL PROTEIN L25/GLN-TRNA SYNTHETASE, ANTI-CODON-BINDING DOMAIN-CONTAINING PROTEIN"/>
    <property type="match status" value="1"/>
</dbReference>
<keyword evidence="1 5" id="KW-0699">rRNA-binding</keyword>
<protein>
    <recommendedName>
        <fullName evidence="5">Large ribosomal subunit protein bL25</fullName>
    </recommendedName>
    <alternativeName>
        <fullName evidence="5">General stress protein CTC</fullName>
    </alternativeName>
</protein>
<reference evidence="10" key="1">
    <citation type="submission" date="2016-11" db="EMBL/GenBank/DDBJ databases">
        <authorList>
            <person name="Varghese N."/>
            <person name="Submissions S."/>
        </authorList>
    </citation>
    <scope>NUCLEOTIDE SEQUENCE [LARGE SCALE GENOMIC DNA]</scope>
    <source>
        <strain evidence="10">DSM 22363</strain>
    </source>
</reference>
<accession>A0A1N6FBD7</accession>
<dbReference type="GO" id="GO:0006412">
    <property type="term" value="P:translation"/>
    <property type="evidence" value="ECO:0007669"/>
    <property type="project" value="UniProtKB-UniRule"/>
</dbReference>
<organism evidence="9 10">
    <name type="scientific">Parasphingorhabdus marina DSM 22363</name>
    <dbReference type="NCBI Taxonomy" id="1123272"/>
    <lineage>
        <taxon>Bacteria</taxon>
        <taxon>Pseudomonadati</taxon>
        <taxon>Pseudomonadota</taxon>
        <taxon>Alphaproteobacteria</taxon>
        <taxon>Sphingomonadales</taxon>
        <taxon>Sphingomonadaceae</taxon>
        <taxon>Parasphingorhabdus</taxon>
    </lineage>
</organism>
<dbReference type="InterPro" id="IPR011035">
    <property type="entry name" value="Ribosomal_bL25/Gln-tRNA_synth"/>
</dbReference>
<feature type="domain" description="Large ribosomal subunit protein bL25 L25" evidence="7">
    <location>
        <begin position="7"/>
        <end position="94"/>
    </location>
</feature>
<dbReference type="GO" id="GO:0022625">
    <property type="term" value="C:cytosolic large ribosomal subunit"/>
    <property type="evidence" value="ECO:0007669"/>
    <property type="project" value="TreeGrafter"/>
</dbReference>
<dbReference type="Proteomes" id="UP000185192">
    <property type="component" value="Unassembled WGS sequence"/>
</dbReference>